<protein>
    <submittedName>
        <fullName evidence="2">Carboxylesterase type B</fullName>
    </submittedName>
</protein>
<dbReference type="Proteomes" id="UP001230328">
    <property type="component" value="Unassembled WGS sequence"/>
</dbReference>
<dbReference type="RefSeq" id="WP_307527954.1">
    <property type="nucleotide sequence ID" value="NZ_JAUSZI010000002.1"/>
</dbReference>
<gene>
    <name evidence="2" type="ORF">QF035_009249</name>
</gene>
<name>A0ABU0T778_9ACTN</name>
<dbReference type="Gene3D" id="3.40.50.1820">
    <property type="entry name" value="alpha/beta hydrolase"/>
    <property type="match status" value="1"/>
</dbReference>
<feature type="domain" description="Carboxylesterase type B" evidence="1">
    <location>
        <begin position="11"/>
        <end position="59"/>
    </location>
</feature>
<comment type="caution">
    <text evidence="2">The sequence shown here is derived from an EMBL/GenBank/DDBJ whole genome shotgun (WGS) entry which is preliminary data.</text>
</comment>
<evidence type="ECO:0000313" key="3">
    <source>
        <dbReference type="Proteomes" id="UP001230328"/>
    </source>
</evidence>
<reference evidence="2 3" key="1">
    <citation type="submission" date="2023-07" db="EMBL/GenBank/DDBJ databases">
        <title>Comparative genomics of wheat-associated soil bacteria to identify genetic determinants of phenazine resistance.</title>
        <authorList>
            <person name="Mouncey N."/>
        </authorList>
    </citation>
    <scope>NUCLEOTIDE SEQUENCE [LARGE SCALE GENOMIC DNA]</scope>
    <source>
        <strain evidence="2 3">V2I4</strain>
    </source>
</reference>
<organism evidence="2 3">
    <name type="scientific">Streptomyces umbrinus</name>
    <dbReference type="NCBI Taxonomy" id="67370"/>
    <lineage>
        <taxon>Bacteria</taxon>
        <taxon>Bacillati</taxon>
        <taxon>Actinomycetota</taxon>
        <taxon>Actinomycetes</taxon>
        <taxon>Kitasatosporales</taxon>
        <taxon>Streptomycetaceae</taxon>
        <taxon>Streptomyces</taxon>
        <taxon>Streptomyces phaeochromogenes group</taxon>
    </lineage>
</organism>
<dbReference type="SUPFAM" id="SSF53474">
    <property type="entry name" value="alpha/beta-Hydrolases"/>
    <property type="match status" value="1"/>
</dbReference>
<dbReference type="EMBL" id="JAUSZI010000002">
    <property type="protein sequence ID" value="MDQ1031667.1"/>
    <property type="molecule type" value="Genomic_DNA"/>
</dbReference>
<dbReference type="InterPro" id="IPR029058">
    <property type="entry name" value="AB_hydrolase_fold"/>
</dbReference>
<dbReference type="InterPro" id="IPR002018">
    <property type="entry name" value="CarbesteraseB"/>
</dbReference>
<sequence>MSERSGEYGTVFRTAAGLVRGREADADGVVAVPGIPYAALPFGVRRFVEPQPSRAWAVRRSGP</sequence>
<proteinExistence type="predicted"/>
<evidence type="ECO:0000259" key="1">
    <source>
        <dbReference type="Pfam" id="PF00135"/>
    </source>
</evidence>
<accession>A0ABU0T778</accession>
<evidence type="ECO:0000313" key="2">
    <source>
        <dbReference type="EMBL" id="MDQ1031667.1"/>
    </source>
</evidence>
<keyword evidence="3" id="KW-1185">Reference proteome</keyword>
<dbReference type="Pfam" id="PF00135">
    <property type="entry name" value="COesterase"/>
    <property type="match status" value="1"/>
</dbReference>